<evidence type="ECO:0000256" key="5">
    <source>
        <dbReference type="ARBA" id="ARBA00022884"/>
    </source>
</evidence>
<feature type="region of interest" description="Disordered" evidence="10">
    <location>
        <begin position="320"/>
        <end position="351"/>
    </location>
</feature>
<feature type="compositionally biased region" description="Polar residues" evidence="10">
    <location>
        <begin position="273"/>
        <end position="290"/>
    </location>
</feature>
<evidence type="ECO:0000313" key="15">
    <source>
        <dbReference type="Proteomes" id="UP000663852"/>
    </source>
</evidence>
<feature type="compositionally biased region" description="Low complexity" evidence="10">
    <location>
        <begin position="660"/>
        <end position="676"/>
    </location>
</feature>
<dbReference type="InterPro" id="IPR000571">
    <property type="entry name" value="Znf_CCCH"/>
</dbReference>
<feature type="compositionally biased region" description="Basic and acidic residues" evidence="10">
    <location>
        <begin position="291"/>
        <end position="301"/>
    </location>
</feature>
<dbReference type="FunFam" id="3.30.40.10:FF:000006">
    <property type="entry name" value="CCR4-NOT transcription complex subunit 4"/>
    <property type="match status" value="1"/>
</dbReference>
<dbReference type="InterPro" id="IPR039515">
    <property type="entry name" value="NOT4_mRING-HC-C4C4"/>
</dbReference>
<gene>
    <name evidence="14" type="ORF">EDS130_LOCUS993</name>
</gene>
<evidence type="ECO:0000256" key="9">
    <source>
        <dbReference type="PROSITE-ProRule" id="PRU00723"/>
    </source>
</evidence>
<feature type="zinc finger region" description="C3H1-type" evidence="9">
    <location>
        <begin position="183"/>
        <end position="210"/>
    </location>
</feature>
<feature type="domain" description="RING-type" evidence="11">
    <location>
        <begin position="10"/>
        <end position="53"/>
    </location>
</feature>
<dbReference type="GO" id="GO:0004842">
    <property type="term" value="F:ubiquitin-protein transferase activity"/>
    <property type="evidence" value="ECO:0007669"/>
    <property type="project" value="InterPro"/>
</dbReference>
<dbReference type="EMBL" id="CAJNOJ010000002">
    <property type="protein sequence ID" value="CAF0729470.1"/>
    <property type="molecule type" value="Genomic_DNA"/>
</dbReference>
<dbReference type="InterPro" id="IPR034261">
    <property type="entry name" value="CNOT4_RRM"/>
</dbReference>
<evidence type="ECO:0000256" key="7">
    <source>
        <dbReference type="ARBA" id="ARBA00023242"/>
    </source>
</evidence>
<evidence type="ECO:0000256" key="6">
    <source>
        <dbReference type="ARBA" id="ARBA00023054"/>
    </source>
</evidence>
<evidence type="ECO:0000256" key="1">
    <source>
        <dbReference type="ARBA" id="ARBA00004123"/>
    </source>
</evidence>
<dbReference type="GO" id="GO:0016567">
    <property type="term" value="P:protein ubiquitination"/>
    <property type="evidence" value="ECO:0007669"/>
    <property type="project" value="TreeGrafter"/>
</dbReference>
<evidence type="ECO:0000256" key="2">
    <source>
        <dbReference type="ARBA" id="ARBA00022723"/>
    </source>
</evidence>
<proteinExistence type="predicted"/>
<dbReference type="Pfam" id="PF00076">
    <property type="entry name" value="RRM_1"/>
    <property type="match status" value="1"/>
</dbReference>
<dbReference type="CDD" id="cd16618">
    <property type="entry name" value="mRING-HC-C4C4_CNOT4"/>
    <property type="match status" value="1"/>
</dbReference>
<dbReference type="PROSITE" id="PS50102">
    <property type="entry name" value="RRM"/>
    <property type="match status" value="1"/>
</dbReference>
<evidence type="ECO:0000256" key="8">
    <source>
        <dbReference type="PROSITE-ProRule" id="PRU00176"/>
    </source>
</evidence>
<comment type="subcellular location">
    <subcellularLocation>
        <location evidence="1">Nucleus</location>
    </subcellularLocation>
</comment>
<dbReference type="Proteomes" id="UP000663852">
    <property type="component" value="Unassembled WGS sequence"/>
</dbReference>
<dbReference type="SMART" id="SM00361">
    <property type="entry name" value="RRM_1"/>
    <property type="match status" value="1"/>
</dbReference>
<dbReference type="AlphaFoldDB" id="A0A813MZF7"/>
<dbReference type="PANTHER" id="PTHR12603:SF0">
    <property type="entry name" value="CCR4-NOT TRANSCRIPTION COMPLEX SUBUNIT 4"/>
    <property type="match status" value="1"/>
</dbReference>
<feature type="domain" description="C3H1-type" evidence="13">
    <location>
        <begin position="183"/>
        <end position="210"/>
    </location>
</feature>
<dbReference type="InterPro" id="IPR000504">
    <property type="entry name" value="RRM_dom"/>
</dbReference>
<dbReference type="Pfam" id="PF14570">
    <property type="entry name" value="zf-RING_4"/>
    <property type="match status" value="1"/>
</dbReference>
<evidence type="ECO:0000259" key="11">
    <source>
        <dbReference type="PROSITE" id="PS50089"/>
    </source>
</evidence>
<keyword evidence="7" id="KW-0539">Nucleus</keyword>
<dbReference type="PROSITE" id="PS50103">
    <property type="entry name" value="ZF_C3H1"/>
    <property type="match status" value="1"/>
</dbReference>
<organism evidence="14 15">
    <name type="scientific">Adineta ricciae</name>
    <name type="common">Rotifer</name>
    <dbReference type="NCBI Taxonomy" id="249248"/>
    <lineage>
        <taxon>Eukaryota</taxon>
        <taxon>Metazoa</taxon>
        <taxon>Spiralia</taxon>
        <taxon>Gnathifera</taxon>
        <taxon>Rotifera</taxon>
        <taxon>Eurotatoria</taxon>
        <taxon>Bdelloidea</taxon>
        <taxon>Adinetida</taxon>
        <taxon>Adinetidae</taxon>
        <taxon>Adineta</taxon>
    </lineage>
</organism>
<dbReference type="PANTHER" id="PTHR12603">
    <property type="entry name" value="CCR4-NOT TRANSCRIPTION COMPLEX RELATED"/>
    <property type="match status" value="1"/>
</dbReference>
<feature type="compositionally biased region" description="Low complexity" evidence="10">
    <location>
        <begin position="707"/>
        <end position="731"/>
    </location>
</feature>
<dbReference type="InterPro" id="IPR039780">
    <property type="entry name" value="Mot2"/>
</dbReference>
<dbReference type="InterPro" id="IPR001841">
    <property type="entry name" value="Znf_RING"/>
</dbReference>
<comment type="caution">
    <text evidence="14">The sequence shown here is derived from an EMBL/GenBank/DDBJ whole genome shotgun (WGS) entry which is preliminary data.</text>
</comment>
<evidence type="ECO:0000256" key="10">
    <source>
        <dbReference type="SAM" id="MobiDB-lite"/>
    </source>
</evidence>
<evidence type="ECO:0008006" key="16">
    <source>
        <dbReference type="Google" id="ProtNLM"/>
    </source>
</evidence>
<keyword evidence="5 8" id="KW-0694">RNA-binding</keyword>
<dbReference type="InterPro" id="IPR003954">
    <property type="entry name" value="RRM_euk-type"/>
</dbReference>
<dbReference type="SUPFAM" id="SSF54928">
    <property type="entry name" value="RNA-binding domain, RBD"/>
    <property type="match status" value="1"/>
</dbReference>
<evidence type="ECO:0000259" key="13">
    <source>
        <dbReference type="PROSITE" id="PS50103"/>
    </source>
</evidence>
<evidence type="ECO:0000259" key="12">
    <source>
        <dbReference type="PROSITE" id="PS50102"/>
    </source>
</evidence>
<feature type="compositionally biased region" description="Low complexity" evidence="10">
    <location>
        <begin position="740"/>
        <end position="750"/>
    </location>
</feature>
<dbReference type="SMART" id="SM00360">
    <property type="entry name" value="RRM"/>
    <property type="match status" value="1"/>
</dbReference>
<feature type="compositionally biased region" description="Polar residues" evidence="10">
    <location>
        <begin position="608"/>
        <end position="627"/>
    </location>
</feature>
<dbReference type="OrthoDB" id="1923159at2759"/>
<name>A0A813MZF7_ADIRI</name>
<feature type="region of interest" description="Disordered" evidence="10">
    <location>
        <begin position="574"/>
        <end position="627"/>
    </location>
</feature>
<keyword evidence="4 9" id="KW-0862">Zinc</keyword>
<feature type="region of interest" description="Disordered" evidence="10">
    <location>
        <begin position="704"/>
        <end position="773"/>
    </location>
</feature>
<feature type="compositionally biased region" description="Low complexity" evidence="10">
    <location>
        <begin position="574"/>
        <end position="584"/>
    </location>
</feature>
<dbReference type="GO" id="GO:0008270">
    <property type="term" value="F:zinc ion binding"/>
    <property type="evidence" value="ECO:0007669"/>
    <property type="project" value="UniProtKB-KW"/>
</dbReference>
<reference evidence="14" key="1">
    <citation type="submission" date="2021-02" db="EMBL/GenBank/DDBJ databases">
        <authorList>
            <person name="Nowell W R."/>
        </authorList>
    </citation>
    <scope>NUCLEOTIDE SEQUENCE</scope>
</reference>
<keyword evidence="6" id="KW-0175">Coiled coil</keyword>
<protein>
    <recommendedName>
        <fullName evidence="16">CCR4-NOT transcription complex subunit 4</fullName>
    </recommendedName>
</protein>
<dbReference type="InterPro" id="IPR013083">
    <property type="entry name" value="Znf_RING/FYVE/PHD"/>
</dbReference>
<sequence length="773" mass="86623">MDSDQESSECPLCLEVLEADDLNFFPCTCCYQICRFCWHRIRTDENGLCPACRKPYSENPAQFKPLTDEEIQQVKRDRKLKESHKKPKITESRKHLANLRVVQRNLVFVNGLPSRLADTELLRRNDYFGKYGKIVKLVTSPAHNGQQNSICVYITYSRSEEALRAIQALCNYHVDGRTLKATLGTTKYCSRYLKGASCQKADCLYLHEPGDPLASFTKEQMQQGLHLEYERKLMEQYTNKTASGQSNTTPKSTRSIVNGSKNSSPQRRKHPNQAASLLPTTDGAITTNGHSDFESGDEIHHHSLNGYTTETFTSTTAINVDSDTTSTSSQTSSEHDPQITPSTIQTQTYNNISPNPNWSEERTSFFATNNNNNNNLASSQSLLLPPLPSTSLPTSINKPLSQTSTSVNTPVAALLCSPKLTNNNLLTESTNNNHTVKNFDQIPEYKLFSSNNPPLHNLLFCNNENGQQSHGPLINGIDHDVREIEKRLLENGLNNGDTSYSQTQENDELGFDPCSLFMSALASDIEDERRPLPSTLTFRSTNNNSYNYPIQYSSTTNSSVGQINPNWLLQQQQYQHYHDQQQSQPTIHSNGTMPQKQPQQQQRYPISFNGSSPRQMWNGNQQQSQYPSQLPIRLDFSNQNQQRLPPRQPSPSTQYSQPMNSTNNTNHNTYSSNSTVTSNTLASDRWQNLPWTDPAIISFGSKLDPVSASSSPSQWSTTTQSQGSSTMSSGTNLIPTSRWSQQQQSTQSQSHMIPNGIYSPYSTAPGVDHGNRS</sequence>
<dbReference type="InterPro" id="IPR012677">
    <property type="entry name" value="Nucleotide-bd_a/b_plait_sf"/>
</dbReference>
<evidence type="ECO:0000313" key="14">
    <source>
        <dbReference type="EMBL" id="CAF0729470.1"/>
    </source>
</evidence>
<feature type="compositionally biased region" description="Polar residues" evidence="10">
    <location>
        <begin position="239"/>
        <end position="265"/>
    </location>
</feature>
<dbReference type="SUPFAM" id="SSF57850">
    <property type="entry name" value="RING/U-box"/>
    <property type="match status" value="1"/>
</dbReference>
<dbReference type="GO" id="GO:0030014">
    <property type="term" value="C:CCR4-NOT complex"/>
    <property type="evidence" value="ECO:0007669"/>
    <property type="project" value="InterPro"/>
</dbReference>
<evidence type="ECO:0000256" key="3">
    <source>
        <dbReference type="ARBA" id="ARBA00022771"/>
    </source>
</evidence>
<keyword evidence="3 9" id="KW-0863">Zinc-finger</keyword>
<dbReference type="CDD" id="cd12438">
    <property type="entry name" value="RRM_CNOT4"/>
    <property type="match status" value="1"/>
</dbReference>
<dbReference type="Gene3D" id="3.30.40.10">
    <property type="entry name" value="Zinc/RING finger domain, C3HC4 (zinc finger)"/>
    <property type="match status" value="1"/>
</dbReference>
<feature type="region of interest" description="Disordered" evidence="10">
    <location>
        <begin position="640"/>
        <end position="676"/>
    </location>
</feature>
<accession>A0A813MZF7</accession>
<feature type="compositionally biased region" description="Low complexity" evidence="10">
    <location>
        <begin position="321"/>
        <end position="348"/>
    </location>
</feature>
<dbReference type="InterPro" id="IPR035979">
    <property type="entry name" value="RBD_domain_sf"/>
</dbReference>
<dbReference type="GO" id="GO:0003723">
    <property type="term" value="F:RNA binding"/>
    <property type="evidence" value="ECO:0007669"/>
    <property type="project" value="UniProtKB-UniRule"/>
</dbReference>
<keyword evidence="2 9" id="KW-0479">Metal-binding</keyword>
<evidence type="ECO:0000256" key="4">
    <source>
        <dbReference type="ARBA" id="ARBA00022833"/>
    </source>
</evidence>
<dbReference type="PROSITE" id="PS50089">
    <property type="entry name" value="ZF_RING_2"/>
    <property type="match status" value="1"/>
</dbReference>
<feature type="region of interest" description="Disordered" evidence="10">
    <location>
        <begin position="239"/>
        <end position="301"/>
    </location>
</feature>
<dbReference type="GO" id="GO:0005634">
    <property type="term" value="C:nucleus"/>
    <property type="evidence" value="ECO:0007669"/>
    <property type="project" value="UniProtKB-SubCell"/>
</dbReference>
<dbReference type="Gene3D" id="3.30.70.330">
    <property type="match status" value="1"/>
</dbReference>
<feature type="domain" description="RRM" evidence="12">
    <location>
        <begin position="105"/>
        <end position="186"/>
    </location>
</feature>